<organism evidence="3 4">
    <name type="scientific">Fusobacterium ulcerans</name>
    <dbReference type="NCBI Taxonomy" id="861"/>
    <lineage>
        <taxon>Bacteria</taxon>
        <taxon>Fusobacteriati</taxon>
        <taxon>Fusobacteriota</taxon>
        <taxon>Fusobacteriia</taxon>
        <taxon>Fusobacteriales</taxon>
        <taxon>Fusobacteriaceae</taxon>
        <taxon>Fusobacterium</taxon>
    </lineage>
</organism>
<protein>
    <submittedName>
        <fullName evidence="3">Septum formation initiator</fullName>
    </submittedName>
</protein>
<dbReference type="InterPro" id="IPR007060">
    <property type="entry name" value="FtsL/DivIC"/>
</dbReference>
<feature type="transmembrane region" description="Helical" evidence="2">
    <location>
        <begin position="6"/>
        <end position="26"/>
    </location>
</feature>
<keyword evidence="2" id="KW-0812">Transmembrane</keyword>
<evidence type="ECO:0000256" key="2">
    <source>
        <dbReference type="SAM" id="Phobius"/>
    </source>
</evidence>
<dbReference type="EMBL" id="LS483487">
    <property type="protein sequence ID" value="SQJ00540.1"/>
    <property type="molecule type" value="Genomic_DNA"/>
</dbReference>
<keyword evidence="1" id="KW-0175">Coiled coil</keyword>
<keyword evidence="2" id="KW-1133">Transmembrane helix</keyword>
<keyword evidence="2" id="KW-0472">Membrane</keyword>
<proteinExistence type="predicted"/>
<dbReference type="AlphaFoldDB" id="A0AAX2JBI6"/>
<reference evidence="3 4" key="1">
    <citation type="submission" date="2018-06" db="EMBL/GenBank/DDBJ databases">
        <authorList>
            <consortium name="Pathogen Informatics"/>
            <person name="Doyle S."/>
        </authorList>
    </citation>
    <scope>NUCLEOTIDE SEQUENCE [LARGE SCALE GENOMIC DNA]</scope>
    <source>
        <strain evidence="3 4">NCTC12112</strain>
    </source>
</reference>
<evidence type="ECO:0000313" key="4">
    <source>
        <dbReference type="Proteomes" id="UP000249008"/>
    </source>
</evidence>
<dbReference type="KEGG" id="ful:C4N20_11320"/>
<evidence type="ECO:0000313" key="3">
    <source>
        <dbReference type="EMBL" id="SQJ00540.1"/>
    </source>
</evidence>
<dbReference type="Pfam" id="PF04977">
    <property type="entry name" value="DivIC"/>
    <property type="match status" value="1"/>
</dbReference>
<evidence type="ECO:0000256" key="1">
    <source>
        <dbReference type="SAM" id="Coils"/>
    </source>
</evidence>
<accession>A0AAX2JBI6</accession>
<dbReference type="GeneID" id="78455404"/>
<dbReference type="Proteomes" id="UP000249008">
    <property type="component" value="Chromosome 1"/>
</dbReference>
<name>A0AAX2JBI6_9FUSO</name>
<dbReference type="RefSeq" id="WP_005976427.1">
    <property type="nucleotide sequence ID" value="NZ_CABKNW010000001.1"/>
</dbReference>
<sequence length="93" mass="11387">MAVDKGKWSCWIILAIVLYVFVPQIYRSYIKVNKLKSEKKQLLKKIELEKNKIEEYNKRIEELKDEFHREKISRDELQMVKEGEEIYRLINKK</sequence>
<gene>
    <name evidence="3" type="ORF">NCTC12112_00820</name>
</gene>
<feature type="coiled-coil region" evidence="1">
    <location>
        <begin position="32"/>
        <end position="73"/>
    </location>
</feature>